<comment type="similarity">
    <text evidence="2">Belongs to the bacterial solute-binding protein 8 family.</text>
</comment>
<feature type="domain" description="Fe/B12 periplasmic-binding" evidence="6">
    <location>
        <begin position="55"/>
        <end position="328"/>
    </location>
</feature>
<evidence type="ECO:0000259" key="6">
    <source>
        <dbReference type="PROSITE" id="PS50983"/>
    </source>
</evidence>
<dbReference type="InterPro" id="IPR002491">
    <property type="entry name" value="ABC_transptr_periplasmic_BD"/>
</dbReference>
<dbReference type="Gene3D" id="3.40.50.1980">
    <property type="entry name" value="Nitrogenase molybdenum iron protein domain"/>
    <property type="match status" value="2"/>
</dbReference>
<dbReference type="Proteomes" id="UP001501116">
    <property type="component" value="Unassembled WGS sequence"/>
</dbReference>
<dbReference type="PANTHER" id="PTHR30532:SF24">
    <property type="entry name" value="FERRIC ENTEROBACTIN-BINDING PERIPLASMIC PROTEIN FEPB"/>
    <property type="match status" value="1"/>
</dbReference>
<evidence type="ECO:0000313" key="7">
    <source>
        <dbReference type="EMBL" id="GAA1945962.1"/>
    </source>
</evidence>
<evidence type="ECO:0000256" key="2">
    <source>
        <dbReference type="ARBA" id="ARBA00008814"/>
    </source>
</evidence>
<reference evidence="8" key="1">
    <citation type="journal article" date="2019" name="Int. J. Syst. Evol. Microbiol.">
        <title>The Global Catalogue of Microorganisms (GCM) 10K type strain sequencing project: providing services to taxonomists for standard genome sequencing and annotation.</title>
        <authorList>
            <consortium name="The Broad Institute Genomics Platform"/>
            <consortium name="The Broad Institute Genome Sequencing Center for Infectious Disease"/>
            <person name="Wu L."/>
            <person name="Ma J."/>
        </authorList>
    </citation>
    <scope>NUCLEOTIDE SEQUENCE [LARGE SCALE GENOMIC DNA]</scope>
    <source>
        <strain evidence="8">JCM 14545</strain>
    </source>
</reference>
<feature type="chain" id="PRO_5045359063" evidence="5">
    <location>
        <begin position="22"/>
        <end position="330"/>
    </location>
</feature>
<name>A0ABP5BIW6_9PSEU</name>
<keyword evidence="8" id="KW-1185">Reference proteome</keyword>
<evidence type="ECO:0000256" key="5">
    <source>
        <dbReference type="SAM" id="SignalP"/>
    </source>
</evidence>
<dbReference type="RefSeq" id="WP_344414364.1">
    <property type="nucleotide sequence ID" value="NZ_BAAANN010000004.1"/>
</dbReference>
<dbReference type="PROSITE" id="PS50983">
    <property type="entry name" value="FE_B12_PBP"/>
    <property type="match status" value="1"/>
</dbReference>
<gene>
    <name evidence="7" type="ORF">GCM10009754_12280</name>
</gene>
<keyword evidence="3" id="KW-0813">Transport</keyword>
<dbReference type="Pfam" id="PF01497">
    <property type="entry name" value="Peripla_BP_2"/>
    <property type="match status" value="1"/>
</dbReference>
<dbReference type="SUPFAM" id="SSF53807">
    <property type="entry name" value="Helical backbone' metal receptor"/>
    <property type="match status" value="1"/>
</dbReference>
<dbReference type="PANTHER" id="PTHR30532">
    <property type="entry name" value="IRON III DICITRATE-BINDING PERIPLASMIC PROTEIN"/>
    <property type="match status" value="1"/>
</dbReference>
<proteinExistence type="inferred from homology"/>
<evidence type="ECO:0000256" key="1">
    <source>
        <dbReference type="ARBA" id="ARBA00004196"/>
    </source>
</evidence>
<keyword evidence="4 5" id="KW-0732">Signal</keyword>
<dbReference type="EMBL" id="BAAANN010000004">
    <property type="protein sequence ID" value="GAA1945962.1"/>
    <property type="molecule type" value="Genomic_DNA"/>
</dbReference>
<comment type="subcellular location">
    <subcellularLocation>
        <location evidence="1">Cell envelope</location>
    </subcellularLocation>
</comment>
<dbReference type="PROSITE" id="PS51257">
    <property type="entry name" value="PROKAR_LIPOPROTEIN"/>
    <property type="match status" value="1"/>
</dbReference>
<evidence type="ECO:0000256" key="4">
    <source>
        <dbReference type="ARBA" id="ARBA00022729"/>
    </source>
</evidence>
<accession>A0ABP5BIW6</accession>
<evidence type="ECO:0000313" key="8">
    <source>
        <dbReference type="Proteomes" id="UP001501116"/>
    </source>
</evidence>
<evidence type="ECO:0000256" key="3">
    <source>
        <dbReference type="ARBA" id="ARBA00022448"/>
    </source>
</evidence>
<dbReference type="InterPro" id="IPR051313">
    <property type="entry name" value="Bact_iron-sidero_bind"/>
</dbReference>
<feature type="signal peptide" evidence="5">
    <location>
        <begin position="1"/>
        <end position="21"/>
    </location>
</feature>
<dbReference type="CDD" id="cd01146">
    <property type="entry name" value="FhuD"/>
    <property type="match status" value="1"/>
</dbReference>
<sequence>MRVARALAVAAVLAATVVACGQSTKDAGSAPAAGVFPVSVAHKYGTTEIRTAPSRVVTLGLSDQDAALALDVKPVGVVDWFNERPFGKWPWTKDKWGGFQPEIVGERDDFNLEKIAALRPDLIVAQYSGMTKDQYDKLSKLAPVVAQPAGFKDYGAPWQDMARAIGKALGQEPKMAGLIDAMDRRYAEVRAAHPEFATQTVAIADTFKPGSYAVFAPDDPKSLFLTGMGFKLPEKITSLAGDKNVIEFGTERTDLLDVDRLIWLASDEGAEPRIRADPLYQRLGVVKAKRDLFLSYENPPVGAAISFNTVLSIPYALDQALPSIVAVGKQ</sequence>
<protein>
    <submittedName>
        <fullName evidence="7">Iron-siderophore ABC transporter substrate-binding protein</fullName>
    </submittedName>
</protein>
<comment type="caution">
    <text evidence="7">The sequence shown here is derived from an EMBL/GenBank/DDBJ whole genome shotgun (WGS) entry which is preliminary data.</text>
</comment>
<organism evidence="7 8">
    <name type="scientific">Amycolatopsis minnesotensis</name>
    <dbReference type="NCBI Taxonomy" id="337894"/>
    <lineage>
        <taxon>Bacteria</taxon>
        <taxon>Bacillati</taxon>
        <taxon>Actinomycetota</taxon>
        <taxon>Actinomycetes</taxon>
        <taxon>Pseudonocardiales</taxon>
        <taxon>Pseudonocardiaceae</taxon>
        <taxon>Amycolatopsis</taxon>
    </lineage>
</organism>